<keyword evidence="2" id="KW-1133">Transmembrane helix</keyword>
<comment type="caution">
    <text evidence="3">The sequence shown here is derived from an EMBL/GenBank/DDBJ whole genome shotgun (WGS) entry which is preliminary data.</text>
</comment>
<evidence type="ECO:0000313" key="3">
    <source>
        <dbReference type="EMBL" id="ORY08447.1"/>
    </source>
</evidence>
<dbReference type="AlphaFoldDB" id="A0A1Y1ZEQ4"/>
<dbReference type="Proteomes" id="UP000193144">
    <property type="component" value="Unassembled WGS sequence"/>
</dbReference>
<feature type="compositionally biased region" description="Polar residues" evidence="1">
    <location>
        <begin position="1"/>
        <end position="10"/>
    </location>
</feature>
<dbReference type="OrthoDB" id="4160064at2759"/>
<keyword evidence="4" id="KW-1185">Reference proteome</keyword>
<organism evidence="3 4">
    <name type="scientific">Clohesyomyces aquaticus</name>
    <dbReference type="NCBI Taxonomy" id="1231657"/>
    <lineage>
        <taxon>Eukaryota</taxon>
        <taxon>Fungi</taxon>
        <taxon>Dikarya</taxon>
        <taxon>Ascomycota</taxon>
        <taxon>Pezizomycotina</taxon>
        <taxon>Dothideomycetes</taxon>
        <taxon>Pleosporomycetidae</taxon>
        <taxon>Pleosporales</taxon>
        <taxon>Lindgomycetaceae</taxon>
        <taxon>Clohesyomyces</taxon>
    </lineage>
</organism>
<sequence length="158" mass="16217">MAPVSTSSHGQAEPLLAPKLRNEQASSPLTPTASGAIKALAILRGAIGVGCLIAPHWSCALFRYPIPASGAVITRLLGAREIVLGELLFTAEDKTSHDGGRREIRRALWANMASDGIDVFSILFGVATGTMGKVPGSLLAGGAIAFLGLGALGMRGLD</sequence>
<feature type="transmembrane region" description="Helical" evidence="2">
    <location>
        <begin position="134"/>
        <end position="154"/>
    </location>
</feature>
<feature type="region of interest" description="Disordered" evidence="1">
    <location>
        <begin position="1"/>
        <end position="28"/>
    </location>
</feature>
<feature type="transmembrane region" description="Helical" evidence="2">
    <location>
        <begin position="108"/>
        <end position="128"/>
    </location>
</feature>
<keyword evidence="2" id="KW-0472">Membrane</keyword>
<evidence type="ECO:0000313" key="4">
    <source>
        <dbReference type="Proteomes" id="UP000193144"/>
    </source>
</evidence>
<name>A0A1Y1ZEQ4_9PLEO</name>
<evidence type="ECO:0000256" key="2">
    <source>
        <dbReference type="SAM" id="Phobius"/>
    </source>
</evidence>
<evidence type="ECO:0000256" key="1">
    <source>
        <dbReference type="SAM" id="MobiDB-lite"/>
    </source>
</evidence>
<reference evidence="3 4" key="1">
    <citation type="submission" date="2016-07" db="EMBL/GenBank/DDBJ databases">
        <title>Pervasive Adenine N6-methylation of Active Genes in Fungi.</title>
        <authorList>
            <consortium name="DOE Joint Genome Institute"/>
            <person name="Mondo S.J."/>
            <person name="Dannebaum R.O."/>
            <person name="Kuo R.C."/>
            <person name="Labutti K."/>
            <person name="Haridas S."/>
            <person name="Kuo A."/>
            <person name="Salamov A."/>
            <person name="Ahrendt S.R."/>
            <person name="Lipzen A."/>
            <person name="Sullivan W."/>
            <person name="Andreopoulos W.B."/>
            <person name="Clum A."/>
            <person name="Lindquist E."/>
            <person name="Daum C."/>
            <person name="Ramamoorthy G.K."/>
            <person name="Gryganskyi A."/>
            <person name="Culley D."/>
            <person name="Magnuson J.K."/>
            <person name="James T.Y."/>
            <person name="O'Malley M.A."/>
            <person name="Stajich J.E."/>
            <person name="Spatafora J.W."/>
            <person name="Visel A."/>
            <person name="Grigoriev I.V."/>
        </authorList>
    </citation>
    <scope>NUCLEOTIDE SEQUENCE [LARGE SCALE GENOMIC DNA]</scope>
    <source>
        <strain evidence="3 4">CBS 115471</strain>
    </source>
</reference>
<gene>
    <name evidence="3" type="ORF">BCR34DRAFT_603533</name>
</gene>
<protein>
    <submittedName>
        <fullName evidence="3">Uncharacterized protein</fullName>
    </submittedName>
</protein>
<accession>A0A1Y1ZEQ4</accession>
<keyword evidence="2" id="KW-0812">Transmembrane</keyword>
<dbReference type="EMBL" id="MCFA01000101">
    <property type="protein sequence ID" value="ORY08447.1"/>
    <property type="molecule type" value="Genomic_DNA"/>
</dbReference>
<proteinExistence type="predicted"/>